<dbReference type="RefSeq" id="WP_160591929.1">
    <property type="nucleotide sequence ID" value="NZ_CP047895.1"/>
</dbReference>
<keyword evidence="1" id="KW-0732">Signal</keyword>
<dbReference type="KEGG" id="schy:GVO57_03640"/>
<name>A0A7Z2NV83_9SPHN</name>
<protein>
    <submittedName>
        <fullName evidence="3">DUF2807 domain-containing protein</fullName>
    </submittedName>
</protein>
<dbReference type="EMBL" id="CP047895">
    <property type="protein sequence ID" value="QHL90086.1"/>
    <property type="molecule type" value="Genomic_DNA"/>
</dbReference>
<keyword evidence="4" id="KW-1185">Reference proteome</keyword>
<feature type="chain" id="PRO_5031167582" evidence="1">
    <location>
        <begin position="20"/>
        <end position="230"/>
    </location>
</feature>
<sequence length="230" mass="22882">MRALLPAALLCFAASPAAAAERGYSITSFDRIRVEGPFAITLATGRPVSARASGSPQALDRVQLRVEGRTLLVRAGPAWGGAPRGDSGPIALTLTTPELSTAILLGSGRLAIDRMRGARLVLTVEGSGGLSVGTLETDTLVMGISGAGRIEAAGRARMANVLARGAADIRAAGLQVVDLVVTSQSAGAVALSATRSARVTASGLGPVEIGGGAACTVAQTGAGPVRCGSD</sequence>
<dbReference type="Pfam" id="PF10988">
    <property type="entry name" value="DUF2807"/>
    <property type="match status" value="1"/>
</dbReference>
<evidence type="ECO:0000313" key="3">
    <source>
        <dbReference type="EMBL" id="QHL90086.1"/>
    </source>
</evidence>
<accession>A0A7Z2NV83</accession>
<feature type="domain" description="Putative auto-transporter adhesin head GIN" evidence="2">
    <location>
        <begin position="29"/>
        <end position="212"/>
    </location>
</feature>
<gene>
    <name evidence="3" type="ORF">GVO57_03640</name>
</gene>
<reference evidence="3 4" key="1">
    <citation type="submission" date="2020-01" db="EMBL/GenBank/DDBJ databases">
        <title>Sphingomonas sp. C33 whole genome sequece.</title>
        <authorList>
            <person name="Park C."/>
        </authorList>
    </citation>
    <scope>NUCLEOTIDE SEQUENCE [LARGE SCALE GENOMIC DNA]</scope>
    <source>
        <strain evidence="3 4">C33</strain>
    </source>
</reference>
<organism evidence="3 4">
    <name type="scientific">Sphingomonas changnyeongensis</name>
    <dbReference type="NCBI Taxonomy" id="2698679"/>
    <lineage>
        <taxon>Bacteria</taxon>
        <taxon>Pseudomonadati</taxon>
        <taxon>Pseudomonadota</taxon>
        <taxon>Alphaproteobacteria</taxon>
        <taxon>Sphingomonadales</taxon>
        <taxon>Sphingomonadaceae</taxon>
        <taxon>Sphingomonas</taxon>
    </lineage>
</organism>
<evidence type="ECO:0000256" key="1">
    <source>
        <dbReference type="SAM" id="SignalP"/>
    </source>
</evidence>
<feature type="signal peptide" evidence="1">
    <location>
        <begin position="1"/>
        <end position="19"/>
    </location>
</feature>
<evidence type="ECO:0000313" key="4">
    <source>
        <dbReference type="Proteomes" id="UP000464468"/>
    </source>
</evidence>
<dbReference type="InterPro" id="IPR021255">
    <property type="entry name" value="DUF2807"/>
</dbReference>
<evidence type="ECO:0000259" key="2">
    <source>
        <dbReference type="Pfam" id="PF10988"/>
    </source>
</evidence>
<dbReference type="Proteomes" id="UP000464468">
    <property type="component" value="Chromosome"/>
</dbReference>
<dbReference type="Gene3D" id="2.160.20.120">
    <property type="match status" value="1"/>
</dbReference>
<proteinExistence type="predicted"/>
<dbReference type="AlphaFoldDB" id="A0A7Z2NV83"/>